<feature type="transmembrane region" description="Helical" evidence="6">
    <location>
        <begin position="160"/>
        <end position="179"/>
    </location>
</feature>
<reference evidence="7" key="1">
    <citation type="submission" date="2022-08" db="EMBL/GenBank/DDBJ databases">
        <title>Complete genome sequence of Mycoplasma molare type strain H 542.</title>
        <authorList>
            <person name="Spergser J."/>
        </authorList>
    </citation>
    <scope>NUCLEOTIDE SEQUENCE</scope>
    <source>
        <strain evidence="7">H 542</strain>
    </source>
</reference>
<dbReference type="InterPro" id="IPR001851">
    <property type="entry name" value="ABC_transp_permease"/>
</dbReference>
<evidence type="ECO:0000256" key="3">
    <source>
        <dbReference type="ARBA" id="ARBA00022692"/>
    </source>
</evidence>
<feature type="transmembrane region" description="Helical" evidence="6">
    <location>
        <begin position="307"/>
        <end position="330"/>
    </location>
</feature>
<dbReference type="RefSeq" id="WP_027123052.1">
    <property type="nucleotide sequence ID" value="NZ_CP103423.1"/>
</dbReference>
<evidence type="ECO:0000313" key="8">
    <source>
        <dbReference type="Proteomes" id="UP001058364"/>
    </source>
</evidence>
<keyword evidence="2" id="KW-1003">Cell membrane</keyword>
<dbReference type="PANTHER" id="PTHR47089:SF1">
    <property type="entry name" value="GUANOSINE ABC TRANSPORTER PERMEASE PROTEIN NUPP"/>
    <property type="match status" value="1"/>
</dbReference>
<feature type="transmembrane region" description="Helical" evidence="6">
    <location>
        <begin position="100"/>
        <end position="120"/>
    </location>
</feature>
<keyword evidence="4 6" id="KW-1133">Transmembrane helix</keyword>
<dbReference type="EMBL" id="CP103423">
    <property type="protein sequence ID" value="UWD34024.1"/>
    <property type="molecule type" value="Genomic_DNA"/>
</dbReference>
<evidence type="ECO:0000313" key="7">
    <source>
        <dbReference type="EMBL" id="UWD34024.1"/>
    </source>
</evidence>
<evidence type="ECO:0000256" key="4">
    <source>
        <dbReference type="ARBA" id="ARBA00022989"/>
    </source>
</evidence>
<feature type="transmembrane region" description="Helical" evidence="6">
    <location>
        <begin position="266"/>
        <end position="287"/>
    </location>
</feature>
<keyword evidence="3 6" id="KW-0812">Transmembrane</keyword>
<feature type="transmembrane region" description="Helical" evidence="6">
    <location>
        <begin position="351"/>
        <end position="369"/>
    </location>
</feature>
<keyword evidence="5 6" id="KW-0472">Membrane</keyword>
<dbReference type="PANTHER" id="PTHR47089">
    <property type="entry name" value="ABC TRANSPORTER, PERMEASE PROTEIN"/>
    <property type="match status" value="1"/>
</dbReference>
<feature type="transmembrane region" description="Helical" evidence="6">
    <location>
        <begin position="218"/>
        <end position="237"/>
    </location>
</feature>
<feature type="transmembrane region" description="Helical" evidence="6">
    <location>
        <begin position="34"/>
        <end position="51"/>
    </location>
</feature>
<protein>
    <submittedName>
        <fullName evidence="7">ABC transporter permease</fullName>
    </submittedName>
</protein>
<accession>A0ABY5TTN3</accession>
<evidence type="ECO:0000256" key="2">
    <source>
        <dbReference type="ARBA" id="ARBA00022475"/>
    </source>
</evidence>
<evidence type="ECO:0000256" key="5">
    <source>
        <dbReference type="ARBA" id="ARBA00023136"/>
    </source>
</evidence>
<keyword evidence="8" id="KW-1185">Reference proteome</keyword>
<gene>
    <name evidence="7" type="ORF">NX772_02875</name>
</gene>
<dbReference type="CDD" id="cd06580">
    <property type="entry name" value="TM_PBP1_transp_TpRbsC_like"/>
    <property type="match status" value="1"/>
</dbReference>
<sequence>MNKIKTNISMFKKFSNFFFEEENVSARKKIFSSLWALVIGILIASIFISSLGSNPFQVYSEIVRSSLSQYFVYKFLIIISVFIFSSVAVGVGFKSSMFNIGIPGQMMASGIVSIVVMSYLGTITKNTIEVTAISMLVGFLAGILSALLVGLIAGLLKAYFNINEVITTILLNWIVFYISKQLLNGTNGYRFETPSGSVDRPTTKQIVFSNSFFTTTGFAILIVVMAIIFAVLVWFIIKKTSIGYKIKMTGFNKNASKYSGTNEKTLIISIMAISGLLAGIAGFLWYTYSQNKMSIDISPEPIGFDSIAISLLAFNSPIGIIFTSIFYAFLTTGSNTLQLINPKLDAQAVQMISGIIIYLAAISVVFTKIRPIQKAFKVYFLYKSKIFFRETKEIEGYLKTRKNIVKLIKTTKDEAQKVLWKERLVVLDKHIKHLKEKHFNKEALLEKEQKNYKNHLNDFITNYQFNENLNKTNDIKYLEKILLINTQFINKLQLLSKEHKVSIFKAYWISKKIMAKNNKLSIKVIKLSNKENEPLWKELKESLKADFFKKSLNNKEMTDEQKVELFKEISDKRREVNKQLSESGFYDLKVWKDQYKANKIELKSNYNKEKEMIVSNIKKDYQWLKMEVN</sequence>
<feature type="transmembrane region" description="Helical" evidence="6">
    <location>
        <begin position="71"/>
        <end position="93"/>
    </location>
</feature>
<feature type="transmembrane region" description="Helical" evidence="6">
    <location>
        <begin position="132"/>
        <end position="153"/>
    </location>
</feature>
<name>A0ABY5TTN3_9BACT</name>
<comment type="subcellular location">
    <subcellularLocation>
        <location evidence="1">Cell membrane</location>
        <topology evidence="1">Multi-pass membrane protein</topology>
    </subcellularLocation>
</comment>
<dbReference type="Pfam" id="PF02653">
    <property type="entry name" value="BPD_transp_2"/>
    <property type="match status" value="1"/>
</dbReference>
<evidence type="ECO:0000256" key="1">
    <source>
        <dbReference type="ARBA" id="ARBA00004651"/>
    </source>
</evidence>
<proteinExistence type="predicted"/>
<dbReference type="Proteomes" id="UP001058364">
    <property type="component" value="Chromosome"/>
</dbReference>
<organism evidence="7 8">
    <name type="scientific">Mesomycoplasma molare</name>
    <dbReference type="NCBI Taxonomy" id="171288"/>
    <lineage>
        <taxon>Bacteria</taxon>
        <taxon>Bacillati</taxon>
        <taxon>Mycoplasmatota</taxon>
        <taxon>Mycoplasmoidales</taxon>
        <taxon>Metamycoplasmataceae</taxon>
        <taxon>Mesomycoplasma</taxon>
    </lineage>
</organism>
<evidence type="ECO:0000256" key="6">
    <source>
        <dbReference type="SAM" id="Phobius"/>
    </source>
</evidence>